<accession>A0A225US58</accession>
<name>A0A225US58_9STRA</name>
<protein>
    <submittedName>
        <fullName evidence="2">Uncharacterized protein</fullName>
    </submittedName>
</protein>
<feature type="compositionally biased region" description="Acidic residues" evidence="1">
    <location>
        <begin position="35"/>
        <end position="46"/>
    </location>
</feature>
<feature type="region of interest" description="Disordered" evidence="1">
    <location>
        <begin position="294"/>
        <end position="314"/>
    </location>
</feature>
<gene>
    <name evidence="2" type="ORF">PHMEG_00033939</name>
</gene>
<evidence type="ECO:0000313" key="3">
    <source>
        <dbReference type="Proteomes" id="UP000198211"/>
    </source>
</evidence>
<dbReference type="AlphaFoldDB" id="A0A225US58"/>
<reference evidence="3" key="1">
    <citation type="submission" date="2017-03" db="EMBL/GenBank/DDBJ databases">
        <title>Phytopthora megakarya and P. palmivora, two closely related causual agents of cacao black pod achieved similar genome size and gene model numbers by different mechanisms.</title>
        <authorList>
            <person name="Ali S."/>
            <person name="Shao J."/>
            <person name="Larry D.J."/>
            <person name="Kronmiller B."/>
            <person name="Shen D."/>
            <person name="Strem M.D."/>
            <person name="Melnick R.L."/>
            <person name="Guiltinan M.J."/>
            <person name="Tyler B.M."/>
            <person name="Meinhardt L.W."/>
            <person name="Bailey B.A."/>
        </authorList>
    </citation>
    <scope>NUCLEOTIDE SEQUENCE [LARGE SCALE GENOMIC DNA]</scope>
    <source>
        <strain evidence="3">zdho120</strain>
    </source>
</reference>
<comment type="caution">
    <text evidence="2">The sequence shown here is derived from an EMBL/GenBank/DDBJ whole genome shotgun (WGS) entry which is preliminary data.</text>
</comment>
<feature type="region of interest" description="Disordered" evidence="1">
    <location>
        <begin position="1"/>
        <end position="51"/>
    </location>
</feature>
<proteinExistence type="predicted"/>
<evidence type="ECO:0000256" key="1">
    <source>
        <dbReference type="SAM" id="MobiDB-lite"/>
    </source>
</evidence>
<organism evidence="2 3">
    <name type="scientific">Phytophthora megakarya</name>
    <dbReference type="NCBI Taxonomy" id="4795"/>
    <lineage>
        <taxon>Eukaryota</taxon>
        <taxon>Sar</taxon>
        <taxon>Stramenopiles</taxon>
        <taxon>Oomycota</taxon>
        <taxon>Peronosporomycetes</taxon>
        <taxon>Peronosporales</taxon>
        <taxon>Peronosporaceae</taxon>
        <taxon>Phytophthora</taxon>
    </lineage>
</organism>
<keyword evidence="3" id="KW-1185">Reference proteome</keyword>
<feature type="region of interest" description="Disordered" evidence="1">
    <location>
        <begin position="221"/>
        <end position="247"/>
    </location>
</feature>
<feature type="compositionally biased region" description="Basic and acidic residues" evidence="1">
    <location>
        <begin position="22"/>
        <end position="34"/>
    </location>
</feature>
<evidence type="ECO:0000313" key="2">
    <source>
        <dbReference type="EMBL" id="OWY95922.1"/>
    </source>
</evidence>
<sequence length="314" mass="34358">MVESPVEEVIQTPGQDVDVESLEEKAPHVVKSEPEDQDLTADDSVPESESKKVVRRAVVQPSQADALAKATSHIKCIAGSKSPLDGVFPQACLDNRDEAWISELRPERRGFGRVQDLAAIQVPVTRLEARRCAAVLRTLFFDAGFQFNNAVPEWFRTHAVNVGLGQIRFVTETIQCLFAVEFIEWKKSRVYVSLKSDRSPDREEFCGVIVRCVVGPSGSTEGYSHGTTSGTEGSSRESSASSMMSIPEGRVPTYAGATMVMSIQAEEVQNVEGSMGMYLSRIVIPDFSKAVDQDDVDMAGEDAPPGLRVRSEIE</sequence>
<dbReference type="Proteomes" id="UP000198211">
    <property type="component" value="Unassembled WGS sequence"/>
</dbReference>
<dbReference type="EMBL" id="NBNE01012308">
    <property type="protein sequence ID" value="OWY95922.1"/>
    <property type="molecule type" value="Genomic_DNA"/>
</dbReference>